<dbReference type="PANTHER" id="PTHR11574">
    <property type="entry name" value="KIT LIGAND"/>
    <property type="match status" value="1"/>
</dbReference>
<dbReference type="GO" id="GO:0005856">
    <property type="term" value="C:cytoskeleton"/>
    <property type="evidence" value="ECO:0007669"/>
    <property type="project" value="UniProtKB-SubCell"/>
</dbReference>
<dbReference type="Proteomes" id="UP000052978">
    <property type="component" value="Unassembled WGS sequence"/>
</dbReference>
<dbReference type="GO" id="GO:0008083">
    <property type="term" value="F:growth factor activity"/>
    <property type="evidence" value="ECO:0007669"/>
    <property type="project" value="UniProtKB-KW"/>
</dbReference>
<name>S7PSK0_MYOBR</name>
<feature type="transmembrane region" description="Helical" evidence="26">
    <location>
        <begin position="235"/>
        <end position="257"/>
    </location>
</feature>
<keyword evidence="17" id="KW-1015">Disulfide bond</keyword>
<evidence type="ECO:0000256" key="23">
    <source>
        <dbReference type="ARBA" id="ARBA00033123"/>
    </source>
</evidence>
<evidence type="ECO:0000313" key="29">
    <source>
        <dbReference type="Proteomes" id="UP000052978"/>
    </source>
</evidence>
<dbReference type="GO" id="GO:0005173">
    <property type="term" value="F:stem cell factor receptor binding"/>
    <property type="evidence" value="ECO:0007669"/>
    <property type="project" value="InterPro"/>
</dbReference>
<feature type="compositionally biased region" description="Basic and acidic residues" evidence="25">
    <location>
        <begin position="342"/>
        <end position="385"/>
    </location>
</feature>
<gene>
    <name evidence="28" type="ORF">D623_10012216</name>
</gene>
<evidence type="ECO:0000256" key="16">
    <source>
        <dbReference type="ARBA" id="ARBA00023136"/>
    </source>
</evidence>
<accession>S7PSK0</accession>
<dbReference type="EMBL" id="KE163281">
    <property type="protein sequence ID" value="EPQ11457.1"/>
    <property type="molecule type" value="Genomic_DNA"/>
</dbReference>
<feature type="domain" description="PRP28/DDX23-like helical" evidence="27">
    <location>
        <begin position="431"/>
        <end position="492"/>
    </location>
</feature>
<dbReference type="InterPro" id="IPR057479">
    <property type="entry name" value="PRP28/DDX23-like_helical"/>
</dbReference>
<evidence type="ECO:0000256" key="24">
    <source>
        <dbReference type="ARBA" id="ARBA00047984"/>
    </source>
</evidence>
<dbReference type="InterPro" id="IPR003452">
    <property type="entry name" value="SCF"/>
</dbReference>
<keyword evidence="8" id="KW-1003">Cell membrane</keyword>
<keyword evidence="10" id="KW-0964">Secreted</keyword>
<evidence type="ECO:0000256" key="22">
    <source>
        <dbReference type="ARBA" id="ARBA00032898"/>
    </source>
</evidence>
<evidence type="ECO:0000256" key="21">
    <source>
        <dbReference type="ARBA" id="ARBA00030364"/>
    </source>
</evidence>
<keyword evidence="12" id="KW-0732">Signal</keyword>
<dbReference type="GO" id="GO:0005125">
    <property type="term" value="F:cytokine activity"/>
    <property type="evidence" value="ECO:0007669"/>
    <property type="project" value="TreeGrafter"/>
</dbReference>
<dbReference type="eggNOG" id="ENOG502QTGT">
    <property type="taxonomic scope" value="Eukaryota"/>
</dbReference>
<evidence type="ECO:0000256" key="1">
    <source>
        <dbReference type="ARBA" id="ARBA00004245"/>
    </source>
</evidence>
<dbReference type="GO" id="GO:0030175">
    <property type="term" value="C:filopodium"/>
    <property type="evidence" value="ECO:0007669"/>
    <property type="project" value="UniProtKB-SubCell"/>
</dbReference>
<keyword evidence="29" id="KW-1185">Reference proteome</keyword>
<keyword evidence="16 26" id="KW-0472">Membrane</keyword>
<evidence type="ECO:0000256" key="26">
    <source>
        <dbReference type="SAM" id="Phobius"/>
    </source>
</evidence>
<evidence type="ECO:0000256" key="11">
    <source>
        <dbReference type="ARBA" id="ARBA00022692"/>
    </source>
</evidence>
<keyword evidence="13" id="KW-0130">Cell adhesion</keyword>
<comment type="similarity">
    <text evidence="6">Belongs to the SCF family.</text>
</comment>
<dbReference type="InterPro" id="IPR009079">
    <property type="entry name" value="4_helix_cytokine-like_core"/>
</dbReference>
<dbReference type="GO" id="GO:0003006">
    <property type="term" value="P:developmental process involved in reproduction"/>
    <property type="evidence" value="ECO:0007669"/>
    <property type="project" value="UniProtKB-ARBA"/>
</dbReference>
<keyword evidence="19" id="KW-0206">Cytoskeleton</keyword>
<reference evidence="28 29" key="1">
    <citation type="journal article" date="2013" name="Nat. Commun.">
        <title>Genome analysis reveals insights into physiology and longevity of the Brandt's bat Myotis brandtii.</title>
        <authorList>
            <person name="Seim I."/>
            <person name="Fang X."/>
            <person name="Xiong Z."/>
            <person name="Lobanov A.V."/>
            <person name="Huang Z."/>
            <person name="Ma S."/>
            <person name="Feng Y."/>
            <person name="Turanov A.A."/>
            <person name="Zhu Y."/>
            <person name="Lenz T.L."/>
            <person name="Gerashchenko M.V."/>
            <person name="Fan D."/>
            <person name="Hee Yim S."/>
            <person name="Yao X."/>
            <person name="Jordan D."/>
            <person name="Xiong Y."/>
            <person name="Ma Y."/>
            <person name="Lyapunov A.N."/>
            <person name="Chen G."/>
            <person name="Kulakova O.I."/>
            <person name="Sun Y."/>
            <person name="Lee S.G."/>
            <person name="Bronson R.T."/>
            <person name="Moskalev A.A."/>
            <person name="Sunyaev S.R."/>
            <person name="Zhang G."/>
            <person name="Krogh A."/>
            <person name="Wang J."/>
            <person name="Gladyshev V.N."/>
        </authorList>
    </citation>
    <scope>NUCLEOTIDE SEQUENCE [LARGE SCALE GENOMIC DNA]</scope>
</reference>
<keyword evidence="11 26" id="KW-0812">Transmembrane</keyword>
<dbReference type="GO" id="GO:0005886">
    <property type="term" value="C:plasma membrane"/>
    <property type="evidence" value="ECO:0007669"/>
    <property type="project" value="UniProtKB-SubCell"/>
</dbReference>
<dbReference type="Gene3D" id="1.20.1250.10">
    <property type="match status" value="1"/>
</dbReference>
<evidence type="ECO:0000256" key="2">
    <source>
        <dbReference type="ARBA" id="ARBA00004251"/>
    </source>
</evidence>
<evidence type="ECO:0000313" key="28">
    <source>
        <dbReference type="EMBL" id="EPQ11457.1"/>
    </source>
</evidence>
<keyword evidence="15" id="KW-0339">Growth factor</keyword>
<evidence type="ECO:0000256" key="6">
    <source>
        <dbReference type="ARBA" id="ARBA00010419"/>
    </source>
</evidence>
<comment type="catalytic activity">
    <reaction evidence="24">
        <text>ATP + H2O = ADP + phosphate + H(+)</text>
        <dbReference type="Rhea" id="RHEA:13065"/>
        <dbReference type="ChEBI" id="CHEBI:15377"/>
        <dbReference type="ChEBI" id="CHEBI:15378"/>
        <dbReference type="ChEBI" id="CHEBI:30616"/>
        <dbReference type="ChEBI" id="CHEBI:43474"/>
        <dbReference type="ChEBI" id="CHEBI:456216"/>
        <dbReference type="EC" id="3.6.4.13"/>
    </reaction>
</comment>
<evidence type="ECO:0000256" key="10">
    <source>
        <dbReference type="ARBA" id="ARBA00022525"/>
    </source>
</evidence>
<feature type="region of interest" description="Disordered" evidence="25">
    <location>
        <begin position="342"/>
        <end position="403"/>
    </location>
</feature>
<evidence type="ECO:0000256" key="14">
    <source>
        <dbReference type="ARBA" id="ARBA00022989"/>
    </source>
</evidence>
<evidence type="ECO:0000256" key="19">
    <source>
        <dbReference type="ARBA" id="ARBA00023212"/>
    </source>
</evidence>
<dbReference type="PANTHER" id="PTHR11574:SF0">
    <property type="entry name" value="KIT LIGAND"/>
    <property type="match status" value="1"/>
</dbReference>
<evidence type="ECO:0000256" key="3">
    <source>
        <dbReference type="ARBA" id="ARBA00004486"/>
    </source>
</evidence>
<feature type="compositionally biased region" description="Basic and acidic residues" evidence="25">
    <location>
        <begin position="280"/>
        <end position="297"/>
    </location>
</feature>
<organism evidence="28 29">
    <name type="scientific">Myotis brandtii</name>
    <name type="common">Brandt's bat</name>
    <dbReference type="NCBI Taxonomy" id="109478"/>
    <lineage>
        <taxon>Eukaryota</taxon>
        <taxon>Metazoa</taxon>
        <taxon>Chordata</taxon>
        <taxon>Craniata</taxon>
        <taxon>Vertebrata</taxon>
        <taxon>Euteleostomi</taxon>
        <taxon>Mammalia</taxon>
        <taxon>Eutheria</taxon>
        <taxon>Laurasiatheria</taxon>
        <taxon>Chiroptera</taxon>
        <taxon>Yangochiroptera</taxon>
        <taxon>Vespertilionidae</taxon>
        <taxon>Myotis</taxon>
    </lineage>
</organism>
<dbReference type="GO" id="GO:0007155">
    <property type="term" value="P:cell adhesion"/>
    <property type="evidence" value="ECO:0007669"/>
    <property type="project" value="UniProtKB-KW"/>
</dbReference>
<evidence type="ECO:0000256" key="20">
    <source>
        <dbReference type="ARBA" id="ARBA00023273"/>
    </source>
</evidence>
<evidence type="ECO:0000256" key="17">
    <source>
        <dbReference type="ARBA" id="ARBA00023157"/>
    </source>
</evidence>
<dbReference type="GO" id="GO:0005576">
    <property type="term" value="C:extracellular region"/>
    <property type="evidence" value="ECO:0007669"/>
    <property type="project" value="UniProtKB-SubCell"/>
</dbReference>
<keyword evidence="18" id="KW-0325">Glycoprotein</keyword>
<dbReference type="GO" id="GO:0003724">
    <property type="term" value="F:RNA helicase activity"/>
    <property type="evidence" value="ECO:0007669"/>
    <property type="project" value="UniProtKB-EC"/>
</dbReference>
<evidence type="ECO:0000256" key="13">
    <source>
        <dbReference type="ARBA" id="ARBA00022889"/>
    </source>
</evidence>
<feature type="compositionally biased region" description="Basic and acidic residues" evidence="25">
    <location>
        <begin position="392"/>
        <end position="403"/>
    </location>
</feature>
<keyword evidence="20" id="KW-0966">Cell projection</keyword>
<evidence type="ECO:0000256" key="25">
    <source>
        <dbReference type="SAM" id="MobiDB-lite"/>
    </source>
</evidence>
<dbReference type="FunFam" id="1.20.1250.10:FF:000004">
    <property type="entry name" value="Kit ligand"/>
    <property type="match status" value="1"/>
</dbReference>
<protein>
    <recommendedName>
        <fullName evidence="7">Kit ligand</fullName>
    </recommendedName>
    <alternativeName>
        <fullName evidence="21">Mast cell growth factor</fullName>
    </alternativeName>
    <alternativeName>
        <fullName evidence="23">Stem cell factor</fullName>
    </alternativeName>
    <alternativeName>
        <fullName evidence="22">c-Kit ligand</fullName>
    </alternativeName>
</protein>
<keyword evidence="14 26" id="KW-1133">Transmembrane helix</keyword>
<dbReference type="GO" id="GO:0048513">
    <property type="term" value="P:animal organ development"/>
    <property type="evidence" value="ECO:0007669"/>
    <property type="project" value="UniProtKB-ARBA"/>
</dbReference>
<proteinExistence type="inferred from homology"/>
<dbReference type="SUPFAM" id="SSF47266">
    <property type="entry name" value="4-helical cytokines"/>
    <property type="match status" value="1"/>
</dbReference>
<evidence type="ECO:0000256" key="4">
    <source>
        <dbReference type="ARBA" id="ARBA00004510"/>
    </source>
</evidence>
<evidence type="ECO:0000259" key="27">
    <source>
        <dbReference type="Pfam" id="PF25430"/>
    </source>
</evidence>
<comment type="subcellular location">
    <subcellularLocation>
        <location evidence="2">Cell membrane</location>
        <topology evidence="2">Single-pass type I membrane protein</topology>
    </subcellularLocation>
    <subcellularLocation>
        <location evidence="3">Cell projection</location>
        <location evidence="3">Filopodium</location>
    </subcellularLocation>
    <subcellularLocation>
        <location evidence="4">Cell projection</location>
        <location evidence="4">Lamellipodium</location>
    </subcellularLocation>
    <subcellularLocation>
        <location evidence="1">Cytoplasm</location>
        <location evidence="1">Cytoskeleton</location>
    </subcellularLocation>
    <subcellularLocation>
        <location evidence="5">Secreted</location>
    </subcellularLocation>
</comment>
<sequence>MNLQFTVLQVADRYPEEHVLGVSETWIITCIYLQLLLFNHLVRTTGICTNRVTDDVKDVTKLVANLPKDYKIGLKYVPGMDVLPSHCWISKMVEQLSVSLTDLLDKFSNISEGLSNYSIIDKLVKIVDDLVECMEEHPLENVKKSSNSLELKMFAPEEFFRIFNRSINAFKDLEMVSSKTSECVFSSTLSPDNDSRVSVTKPFMLPPVAANSLRNDSSSSNRKALNSIGDSKLQWAAMTLPAFFSLLVGFGFGALYWKKKQPNLTRAVENIQINEEDNEIRDSKKDDEDEHGDEKPKAQPLSLEELLAKKKAEEEAEAKPKFLSKAEREVEALKRRQQEVEERQKMLEEERKKRKQFRDLGRKMLEDPQERERRERRERMERETNGNEEEEGRQKIREEKDKSKELHAIKERYLGGIKKRRRTRHLNDHKFVFEWEASEDTPMDYNPLYKEPHQVQLLGRGFIAGIDLKQQKREQSRFYGDLIEKRRTLAGGGKTPQTS</sequence>
<evidence type="ECO:0000256" key="5">
    <source>
        <dbReference type="ARBA" id="ARBA00004613"/>
    </source>
</evidence>
<evidence type="ECO:0000256" key="9">
    <source>
        <dbReference type="ARBA" id="ARBA00022490"/>
    </source>
</evidence>
<dbReference type="GO" id="GO:0008284">
    <property type="term" value="P:positive regulation of cell population proliferation"/>
    <property type="evidence" value="ECO:0007669"/>
    <property type="project" value="TreeGrafter"/>
</dbReference>
<dbReference type="Pfam" id="PF25430">
    <property type="entry name" value="DDX23"/>
    <property type="match status" value="1"/>
</dbReference>
<dbReference type="AlphaFoldDB" id="S7PSK0"/>
<evidence type="ECO:0000256" key="12">
    <source>
        <dbReference type="ARBA" id="ARBA00022729"/>
    </source>
</evidence>
<evidence type="ECO:0000256" key="18">
    <source>
        <dbReference type="ARBA" id="ARBA00023180"/>
    </source>
</evidence>
<evidence type="ECO:0000256" key="8">
    <source>
        <dbReference type="ARBA" id="ARBA00022475"/>
    </source>
</evidence>
<evidence type="ECO:0000256" key="15">
    <source>
        <dbReference type="ARBA" id="ARBA00023030"/>
    </source>
</evidence>
<dbReference type="Pfam" id="PF02404">
    <property type="entry name" value="SCF"/>
    <property type="match status" value="1"/>
</dbReference>
<feature type="region of interest" description="Disordered" evidence="25">
    <location>
        <begin position="275"/>
        <end position="303"/>
    </location>
</feature>
<dbReference type="GO" id="GO:0030027">
    <property type="term" value="C:lamellipodium"/>
    <property type="evidence" value="ECO:0007669"/>
    <property type="project" value="UniProtKB-SubCell"/>
</dbReference>
<keyword evidence="9" id="KW-0963">Cytoplasm</keyword>
<evidence type="ECO:0000256" key="7">
    <source>
        <dbReference type="ARBA" id="ARBA00017304"/>
    </source>
</evidence>